<dbReference type="SMART" id="SM00479">
    <property type="entry name" value="EXOIII"/>
    <property type="match status" value="1"/>
</dbReference>
<feature type="domain" description="C2H2-type" evidence="6">
    <location>
        <begin position="69"/>
        <end position="99"/>
    </location>
</feature>
<evidence type="ECO:0000256" key="5">
    <source>
        <dbReference type="SAM" id="MobiDB-lite"/>
    </source>
</evidence>
<dbReference type="InterPro" id="IPR036236">
    <property type="entry name" value="Znf_C2H2_sf"/>
</dbReference>
<dbReference type="PROSITE" id="PS50157">
    <property type="entry name" value="ZINC_FINGER_C2H2_2"/>
    <property type="match status" value="2"/>
</dbReference>
<dbReference type="SMART" id="SM00355">
    <property type="entry name" value="ZnF_C2H2"/>
    <property type="match status" value="2"/>
</dbReference>
<organism evidence="7 8">
    <name type="scientific">Aspergillus taichungensis</name>
    <dbReference type="NCBI Taxonomy" id="482145"/>
    <lineage>
        <taxon>Eukaryota</taxon>
        <taxon>Fungi</taxon>
        <taxon>Dikarya</taxon>
        <taxon>Ascomycota</taxon>
        <taxon>Pezizomycotina</taxon>
        <taxon>Eurotiomycetes</taxon>
        <taxon>Eurotiomycetidae</taxon>
        <taxon>Eurotiales</taxon>
        <taxon>Aspergillaceae</taxon>
        <taxon>Aspergillus</taxon>
        <taxon>Aspergillus subgen. Circumdati</taxon>
    </lineage>
</organism>
<reference evidence="8" key="1">
    <citation type="submission" date="2017-12" db="EMBL/GenBank/DDBJ databases">
        <authorList>
            <consortium name="DOE Joint Genome Institute"/>
            <person name="Mondo S.J."/>
            <person name="Kjaerbolling I."/>
            <person name="Vesth T.C."/>
            <person name="Frisvad J.C."/>
            <person name="Nybo J.L."/>
            <person name="Theobald S."/>
            <person name="Kuo A."/>
            <person name="Bowyer P."/>
            <person name="Matsuda Y."/>
            <person name="Lyhne E.K."/>
            <person name="Kogle M.E."/>
            <person name="Clum A."/>
            <person name="Lipzen A."/>
            <person name="Salamov A."/>
            <person name="Ngan C.Y."/>
            <person name="Daum C."/>
            <person name="Chiniquy J."/>
            <person name="Barry K."/>
            <person name="LaButti K."/>
            <person name="Haridas S."/>
            <person name="Simmons B.A."/>
            <person name="Magnuson J.K."/>
            <person name="Mortensen U.H."/>
            <person name="Larsen T.O."/>
            <person name="Grigoriev I.V."/>
            <person name="Baker S.E."/>
            <person name="Andersen M.R."/>
            <person name="Nordberg H.P."/>
            <person name="Cantor M.N."/>
            <person name="Hua S.X."/>
        </authorList>
    </citation>
    <scope>NUCLEOTIDE SEQUENCE [LARGE SCALE GENOMIC DNA]</scope>
    <source>
        <strain evidence="8">IBT 19404</strain>
    </source>
</reference>
<feature type="compositionally biased region" description="Basic residues" evidence="5">
    <location>
        <begin position="83"/>
        <end position="95"/>
    </location>
</feature>
<dbReference type="GO" id="GO:0006364">
    <property type="term" value="P:rRNA processing"/>
    <property type="evidence" value="ECO:0007669"/>
    <property type="project" value="TreeGrafter"/>
</dbReference>
<protein>
    <recommendedName>
        <fullName evidence="6">C2H2-type domain-containing protein</fullName>
    </recommendedName>
</protein>
<evidence type="ECO:0000256" key="1">
    <source>
        <dbReference type="ARBA" id="ARBA00022722"/>
    </source>
</evidence>
<dbReference type="PANTHER" id="PTHR12801">
    <property type="entry name" value="RNA EXONUCLEASE REXO1 / RECO3 FAMILY MEMBER-RELATED"/>
    <property type="match status" value="1"/>
</dbReference>
<feature type="region of interest" description="Disordered" evidence="5">
    <location>
        <begin position="82"/>
        <end position="113"/>
    </location>
</feature>
<dbReference type="Pfam" id="PF00929">
    <property type="entry name" value="RNase_T"/>
    <property type="match status" value="1"/>
</dbReference>
<feature type="domain" description="C2H2-type" evidence="6">
    <location>
        <begin position="18"/>
        <end position="48"/>
    </location>
</feature>
<evidence type="ECO:0000256" key="4">
    <source>
        <dbReference type="PROSITE-ProRule" id="PRU00042"/>
    </source>
</evidence>
<dbReference type="GO" id="GO:0008270">
    <property type="term" value="F:zinc ion binding"/>
    <property type="evidence" value="ECO:0007669"/>
    <property type="project" value="UniProtKB-KW"/>
</dbReference>
<evidence type="ECO:0000256" key="2">
    <source>
        <dbReference type="ARBA" id="ARBA00022801"/>
    </source>
</evidence>
<dbReference type="SUPFAM" id="SSF53098">
    <property type="entry name" value="Ribonuclease H-like"/>
    <property type="match status" value="1"/>
</dbReference>
<keyword evidence="3" id="KW-0269">Exonuclease</keyword>
<feature type="compositionally biased region" description="Polar residues" evidence="5">
    <location>
        <begin position="98"/>
        <end position="108"/>
    </location>
</feature>
<proteinExistence type="predicted"/>
<gene>
    <name evidence="7" type="ORF">BDW42DRAFT_200894</name>
</gene>
<dbReference type="InterPro" id="IPR036397">
    <property type="entry name" value="RNaseH_sf"/>
</dbReference>
<dbReference type="Gene3D" id="3.30.160.60">
    <property type="entry name" value="Classic Zinc Finger"/>
    <property type="match status" value="1"/>
</dbReference>
<accession>A0A2J5HVC8</accession>
<keyword evidence="2" id="KW-0378">Hydrolase</keyword>
<dbReference type="InterPro" id="IPR047021">
    <property type="entry name" value="REXO1/3/4-like"/>
</dbReference>
<dbReference type="PANTHER" id="PTHR12801:SF114">
    <property type="entry name" value="EXONUCLEASE, PUTATIVE (AFU_ORTHOLOGUE AFUA_7G00870)-RELATED"/>
    <property type="match status" value="1"/>
</dbReference>
<dbReference type="GO" id="GO:0003676">
    <property type="term" value="F:nucleic acid binding"/>
    <property type="evidence" value="ECO:0007669"/>
    <property type="project" value="InterPro"/>
</dbReference>
<feature type="region of interest" description="Disordered" evidence="5">
    <location>
        <begin position="43"/>
        <end position="62"/>
    </location>
</feature>
<dbReference type="AlphaFoldDB" id="A0A2J5HVC8"/>
<evidence type="ECO:0000259" key="6">
    <source>
        <dbReference type="PROSITE" id="PS50157"/>
    </source>
</evidence>
<dbReference type="GO" id="GO:0004527">
    <property type="term" value="F:exonuclease activity"/>
    <property type="evidence" value="ECO:0007669"/>
    <property type="project" value="UniProtKB-KW"/>
</dbReference>
<dbReference type="EMBL" id="KZ559538">
    <property type="protein sequence ID" value="PLN81273.1"/>
    <property type="molecule type" value="Genomic_DNA"/>
</dbReference>
<dbReference type="Gene3D" id="3.30.420.10">
    <property type="entry name" value="Ribonuclease H-like superfamily/Ribonuclease H"/>
    <property type="match status" value="1"/>
</dbReference>
<keyword evidence="1" id="KW-0540">Nuclease</keyword>
<keyword evidence="4" id="KW-0862">Zinc</keyword>
<dbReference type="SUPFAM" id="SSF57667">
    <property type="entry name" value="beta-beta-alpha zinc fingers"/>
    <property type="match status" value="1"/>
</dbReference>
<dbReference type="GO" id="GO:0005634">
    <property type="term" value="C:nucleus"/>
    <property type="evidence" value="ECO:0007669"/>
    <property type="project" value="TreeGrafter"/>
</dbReference>
<evidence type="ECO:0000313" key="7">
    <source>
        <dbReference type="EMBL" id="PLN81273.1"/>
    </source>
</evidence>
<name>A0A2J5HVC8_9EURO</name>
<dbReference type="InterPro" id="IPR013087">
    <property type="entry name" value="Znf_C2H2_type"/>
</dbReference>
<evidence type="ECO:0000313" key="8">
    <source>
        <dbReference type="Proteomes" id="UP000235023"/>
    </source>
</evidence>
<evidence type="ECO:0000256" key="3">
    <source>
        <dbReference type="ARBA" id="ARBA00022839"/>
    </source>
</evidence>
<dbReference type="OrthoDB" id="16516at2759"/>
<keyword evidence="8" id="KW-1185">Reference proteome</keyword>
<sequence>MLKGRQTTDLPSDGGGTLYCYVCQKSFVTTNALRMHCQSSKAHREEISAPSPPASSTNKPKVLSAAKGSMCKLCDKQFVNKTALRKHKRDSPKHRTPPESSRGVSSNIAEAPASSLNCKDEMVPALEVEASRIPAKENDNVEEPLATLGNQPYPLPLLDRRLHPPSTSISKGDSDIEIGLMSALAALRTASDSSVGPGAPSSFEADLYKARTDNPVASVLVDSQEKGANSAINELVVHEVPAPWSAIPLSERGVTLNALQAQCHPVGCLVRERYWTQAPSPVDIDMTRQCNGCGATKRKISTGPAESICRFHPERKAFQQGVIRGRAPKMSQCVNCKQLGSSKGCTVLSVHDFAAPDAKLGKMAPTPTYNQSARKAVVLDCEMVGVLGANGRECSEVVRVSAVDFLSGEILFDTYVSPQGHVISWRTKFSGVNSFVLAQKKREGKLIKGWRAARDLLWRFIDAQTILIGHSLHHDLAVLGMVHTCVLDSATMTRLAVGEDCQRHWALKTLVQQFLDRDVQAGDRGHDCVEDTYATREVILWCLRNTTQLQTWAANERRIIAEKNKERELRATKAREVASAS</sequence>
<dbReference type="InterPro" id="IPR012337">
    <property type="entry name" value="RNaseH-like_sf"/>
</dbReference>
<keyword evidence="4" id="KW-0863">Zinc-finger</keyword>
<keyword evidence="4" id="KW-0479">Metal-binding</keyword>
<dbReference type="InterPro" id="IPR013520">
    <property type="entry name" value="Ribonucl_H"/>
</dbReference>
<dbReference type="CDD" id="cd06137">
    <property type="entry name" value="DEDDh_RNase"/>
    <property type="match status" value="1"/>
</dbReference>
<dbReference type="Proteomes" id="UP000235023">
    <property type="component" value="Unassembled WGS sequence"/>
</dbReference>
<dbReference type="GO" id="GO:0000027">
    <property type="term" value="P:ribosomal large subunit assembly"/>
    <property type="evidence" value="ECO:0007669"/>
    <property type="project" value="TreeGrafter"/>
</dbReference>